<comment type="caution">
    <text evidence="1">The sequence shown here is derived from an EMBL/GenBank/DDBJ whole genome shotgun (WGS) entry which is preliminary data.</text>
</comment>
<proteinExistence type="predicted"/>
<reference evidence="1" key="1">
    <citation type="submission" date="2020-11" db="EMBL/GenBank/DDBJ databases">
        <authorList>
            <consortium name="DOE Joint Genome Institute"/>
            <person name="Ahrendt S."/>
            <person name="Riley R."/>
            <person name="Andreopoulos W."/>
            <person name="Labutti K."/>
            <person name="Pangilinan J."/>
            <person name="Ruiz-Duenas F.J."/>
            <person name="Barrasa J.M."/>
            <person name="Sanchez-Garcia M."/>
            <person name="Camarero S."/>
            <person name="Miyauchi S."/>
            <person name="Serrano A."/>
            <person name="Linde D."/>
            <person name="Babiker R."/>
            <person name="Drula E."/>
            <person name="Ayuso-Fernandez I."/>
            <person name="Pacheco R."/>
            <person name="Padilla G."/>
            <person name="Ferreira P."/>
            <person name="Barriuso J."/>
            <person name="Kellner H."/>
            <person name="Castanera R."/>
            <person name="Alfaro M."/>
            <person name="Ramirez L."/>
            <person name="Pisabarro A.G."/>
            <person name="Kuo A."/>
            <person name="Tritt A."/>
            <person name="Lipzen A."/>
            <person name="He G."/>
            <person name="Yan M."/>
            <person name="Ng V."/>
            <person name="Cullen D."/>
            <person name="Martin F."/>
            <person name="Rosso M.-N."/>
            <person name="Henrissat B."/>
            <person name="Hibbett D."/>
            <person name="Martinez A.T."/>
            <person name="Grigoriev I.V."/>
        </authorList>
    </citation>
    <scope>NUCLEOTIDE SEQUENCE</scope>
    <source>
        <strain evidence="1">CBS 247.69</strain>
    </source>
</reference>
<organism evidence="1 2">
    <name type="scientific">Collybia nuda</name>
    <dbReference type="NCBI Taxonomy" id="64659"/>
    <lineage>
        <taxon>Eukaryota</taxon>
        <taxon>Fungi</taxon>
        <taxon>Dikarya</taxon>
        <taxon>Basidiomycota</taxon>
        <taxon>Agaricomycotina</taxon>
        <taxon>Agaricomycetes</taxon>
        <taxon>Agaricomycetidae</taxon>
        <taxon>Agaricales</taxon>
        <taxon>Tricholomatineae</taxon>
        <taxon>Clitocybaceae</taxon>
        <taxon>Collybia</taxon>
    </lineage>
</organism>
<protein>
    <submittedName>
        <fullName evidence="1">Uncharacterized protein</fullName>
    </submittedName>
</protein>
<dbReference type="Proteomes" id="UP000807353">
    <property type="component" value="Unassembled WGS sequence"/>
</dbReference>
<gene>
    <name evidence="1" type="ORF">BDZ94DRAFT_1271811</name>
</gene>
<sequence length="61" mass="7009">MYVVCSSMIYRSSFHLEAKRGRGRGRSTFKTRVFNPSLHPKQLPHDTSINISINLNHHSPT</sequence>
<accession>A0A9P5XUR6</accession>
<evidence type="ECO:0000313" key="1">
    <source>
        <dbReference type="EMBL" id="KAF9457953.1"/>
    </source>
</evidence>
<evidence type="ECO:0000313" key="2">
    <source>
        <dbReference type="Proteomes" id="UP000807353"/>
    </source>
</evidence>
<dbReference type="EMBL" id="MU150353">
    <property type="protein sequence ID" value="KAF9457953.1"/>
    <property type="molecule type" value="Genomic_DNA"/>
</dbReference>
<name>A0A9P5XUR6_9AGAR</name>
<keyword evidence="2" id="KW-1185">Reference proteome</keyword>
<dbReference type="AlphaFoldDB" id="A0A9P5XUR6"/>